<gene>
    <name evidence="10" type="ORF">SAMN05444920_115233</name>
</gene>
<comment type="cofactor">
    <cofactor evidence="1">
        <name>heme</name>
        <dbReference type="ChEBI" id="CHEBI:30413"/>
    </cofactor>
</comment>
<proteinExistence type="inferred from homology"/>
<dbReference type="EMBL" id="FNVT01000015">
    <property type="protein sequence ID" value="SEH00254.1"/>
    <property type="molecule type" value="Genomic_DNA"/>
</dbReference>
<evidence type="ECO:0000256" key="5">
    <source>
        <dbReference type="ARBA" id="ARBA00023002"/>
    </source>
</evidence>
<dbReference type="PANTHER" id="PTHR46696:SF5">
    <property type="entry name" value="CYTOCHROME P450 BJ-1"/>
    <property type="match status" value="1"/>
</dbReference>
<comment type="similarity">
    <text evidence="2 8">Belongs to the cytochrome P450 family.</text>
</comment>
<keyword evidence="11" id="KW-1185">Reference proteome</keyword>
<evidence type="ECO:0000256" key="7">
    <source>
        <dbReference type="ARBA" id="ARBA00023033"/>
    </source>
</evidence>
<dbReference type="RefSeq" id="WP_235030696.1">
    <property type="nucleotide sequence ID" value="NZ_FNVT01000015.1"/>
</dbReference>
<evidence type="ECO:0000256" key="3">
    <source>
        <dbReference type="ARBA" id="ARBA00022617"/>
    </source>
</evidence>
<dbReference type="InterPro" id="IPR017972">
    <property type="entry name" value="Cyt_P450_CS"/>
</dbReference>
<accession>A0A1H6EU97</accession>
<evidence type="ECO:0000256" key="9">
    <source>
        <dbReference type="SAM" id="MobiDB-lite"/>
    </source>
</evidence>
<organism evidence="10 11">
    <name type="scientific">Nonomuraea solani</name>
    <dbReference type="NCBI Taxonomy" id="1144553"/>
    <lineage>
        <taxon>Bacteria</taxon>
        <taxon>Bacillati</taxon>
        <taxon>Actinomycetota</taxon>
        <taxon>Actinomycetes</taxon>
        <taxon>Streptosporangiales</taxon>
        <taxon>Streptosporangiaceae</taxon>
        <taxon>Nonomuraea</taxon>
    </lineage>
</organism>
<dbReference type="GO" id="GO:0016705">
    <property type="term" value="F:oxidoreductase activity, acting on paired donors, with incorporation or reduction of molecular oxygen"/>
    <property type="evidence" value="ECO:0007669"/>
    <property type="project" value="InterPro"/>
</dbReference>
<dbReference type="CDD" id="cd11031">
    <property type="entry name" value="Cyp158A-like"/>
    <property type="match status" value="1"/>
</dbReference>
<dbReference type="Gene3D" id="1.10.630.10">
    <property type="entry name" value="Cytochrome P450"/>
    <property type="match status" value="1"/>
</dbReference>
<sequence length="407" mass="44811">MNSAANDAPRMPFERTSTLDPEPLYDELRRQGPVTRVTTSVGDPAWLVTGFAEARQIYGDSHRFRRSHFAPEQAARIADAALLSGPTNNYDSEAREHERMRRMLVPAFSVPRMRRLTDRIGELTESCLDDMAAARKARPDEPVNLNDLLAFPLPALVICELLGVPQEDRAFFRGLSERISTIDGGDDARAAMGEFMAYMGRLIAIKREQPGTDVISDILAMQAEDPTFTDQDMMKISAVLLFAGHETTAARIGFGTLWLLSDPSRRDRLAGDPDGAVRSTVEEILRIAAPGGVGMLRYAHEDVEIGGVTIARGDAVLISNDAANRDGAVFANPDEFDPDRKPNTHLTFGHGPRVCIGSNLARTELRIVFPALLRRFPGLRLAIDVNEIEVLSDRRLTGGVGRIPVVW</sequence>
<dbReference type="InterPro" id="IPR002397">
    <property type="entry name" value="Cyt_P450_B"/>
</dbReference>
<dbReference type="InterPro" id="IPR001128">
    <property type="entry name" value="Cyt_P450"/>
</dbReference>
<keyword evidence="3 8" id="KW-0349">Heme</keyword>
<feature type="region of interest" description="Disordered" evidence="9">
    <location>
        <begin position="1"/>
        <end position="21"/>
    </location>
</feature>
<dbReference type="AlphaFoldDB" id="A0A1H6EU97"/>
<name>A0A1H6EU97_9ACTN</name>
<dbReference type="PROSITE" id="PS00086">
    <property type="entry name" value="CYTOCHROME_P450"/>
    <property type="match status" value="1"/>
</dbReference>
<evidence type="ECO:0000256" key="1">
    <source>
        <dbReference type="ARBA" id="ARBA00001971"/>
    </source>
</evidence>
<evidence type="ECO:0000313" key="11">
    <source>
        <dbReference type="Proteomes" id="UP000236732"/>
    </source>
</evidence>
<dbReference type="InterPro" id="IPR036396">
    <property type="entry name" value="Cyt_P450_sf"/>
</dbReference>
<dbReference type="Pfam" id="PF00067">
    <property type="entry name" value="p450"/>
    <property type="match status" value="1"/>
</dbReference>
<keyword evidence="4 8" id="KW-0479">Metal-binding</keyword>
<keyword evidence="7 8" id="KW-0503">Monooxygenase</keyword>
<protein>
    <submittedName>
        <fullName evidence="10">Pentalenolactone synthase</fullName>
    </submittedName>
</protein>
<dbReference type="PANTHER" id="PTHR46696">
    <property type="entry name" value="P450, PUTATIVE (EUROFUNG)-RELATED"/>
    <property type="match status" value="1"/>
</dbReference>
<dbReference type="PRINTS" id="PR00385">
    <property type="entry name" value="P450"/>
</dbReference>
<keyword evidence="5 8" id="KW-0560">Oxidoreductase</keyword>
<dbReference type="Proteomes" id="UP000236732">
    <property type="component" value="Unassembled WGS sequence"/>
</dbReference>
<evidence type="ECO:0000256" key="4">
    <source>
        <dbReference type="ARBA" id="ARBA00022723"/>
    </source>
</evidence>
<evidence type="ECO:0000256" key="8">
    <source>
        <dbReference type="RuleBase" id="RU000461"/>
    </source>
</evidence>
<dbReference type="FunFam" id="1.10.630.10:FF:000018">
    <property type="entry name" value="Cytochrome P450 monooxygenase"/>
    <property type="match status" value="1"/>
</dbReference>
<dbReference type="SUPFAM" id="SSF48264">
    <property type="entry name" value="Cytochrome P450"/>
    <property type="match status" value="1"/>
</dbReference>
<evidence type="ECO:0000256" key="6">
    <source>
        <dbReference type="ARBA" id="ARBA00023004"/>
    </source>
</evidence>
<evidence type="ECO:0000313" key="10">
    <source>
        <dbReference type="EMBL" id="SEH00254.1"/>
    </source>
</evidence>
<dbReference type="GO" id="GO:0004497">
    <property type="term" value="F:monooxygenase activity"/>
    <property type="evidence" value="ECO:0007669"/>
    <property type="project" value="UniProtKB-KW"/>
</dbReference>
<dbReference type="GO" id="GO:0005506">
    <property type="term" value="F:iron ion binding"/>
    <property type="evidence" value="ECO:0007669"/>
    <property type="project" value="InterPro"/>
</dbReference>
<keyword evidence="6 8" id="KW-0408">Iron</keyword>
<dbReference type="PRINTS" id="PR00359">
    <property type="entry name" value="BP450"/>
</dbReference>
<evidence type="ECO:0000256" key="2">
    <source>
        <dbReference type="ARBA" id="ARBA00010617"/>
    </source>
</evidence>
<dbReference type="GO" id="GO:0020037">
    <property type="term" value="F:heme binding"/>
    <property type="evidence" value="ECO:0007669"/>
    <property type="project" value="InterPro"/>
</dbReference>
<reference evidence="10 11" key="1">
    <citation type="submission" date="2016-10" db="EMBL/GenBank/DDBJ databases">
        <authorList>
            <person name="de Groot N.N."/>
        </authorList>
    </citation>
    <scope>NUCLEOTIDE SEQUENCE [LARGE SCALE GENOMIC DNA]</scope>
    <source>
        <strain evidence="10 11">CGMCC 4.7037</strain>
    </source>
</reference>